<dbReference type="FunFam" id="3.30.590.50:FF:000002">
    <property type="entry name" value="Glutamate--cysteine ligase catalytic subunit"/>
    <property type="match status" value="1"/>
</dbReference>
<dbReference type="GO" id="GO:0006750">
    <property type="term" value="P:glutathione biosynthetic process"/>
    <property type="evidence" value="ECO:0007669"/>
    <property type="project" value="UniProtKB-UniRule"/>
</dbReference>
<dbReference type="UniPathway" id="UPA00142">
    <property type="reaction ID" value="UER00209"/>
</dbReference>
<dbReference type="GO" id="GO:0017109">
    <property type="term" value="C:glutamate-cysteine ligase complex"/>
    <property type="evidence" value="ECO:0007669"/>
    <property type="project" value="TreeGrafter"/>
</dbReference>
<evidence type="ECO:0000256" key="6">
    <source>
        <dbReference type="ARBA" id="ARBA00022741"/>
    </source>
</evidence>
<feature type="transmembrane region" description="Helical" evidence="12">
    <location>
        <begin position="328"/>
        <end position="354"/>
    </location>
</feature>
<feature type="transmembrane region" description="Helical" evidence="12">
    <location>
        <begin position="480"/>
        <end position="498"/>
    </location>
</feature>
<keyword evidence="12" id="KW-0812">Transmembrane</keyword>
<keyword evidence="12" id="KW-0472">Membrane</keyword>
<reference evidence="13" key="2">
    <citation type="submission" date="2004-02" db="EMBL/GenBank/DDBJ databases">
        <authorList>
            <consortium name="Genoscope"/>
            <consortium name="Whitehead Institute Centre for Genome Research"/>
        </authorList>
    </citation>
    <scope>NUCLEOTIDE SEQUENCE</scope>
</reference>
<feature type="compositionally biased region" description="Basic and acidic residues" evidence="11">
    <location>
        <begin position="694"/>
        <end position="707"/>
    </location>
</feature>
<dbReference type="SUPFAM" id="SSF55931">
    <property type="entry name" value="Glutamine synthetase/guanido kinase"/>
    <property type="match status" value="1"/>
</dbReference>
<evidence type="ECO:0000256" key="5">
    <source>
        <dbReference type="ARBA" id="ARBA00022684"/>
    </source>
</evidence>
<dbReference type="GO" id="GO:0004357">
    <property type="term" value="F:glutamate-cysteine ligase activity"/>
    <property type="evidence" value="ECO:0007669"/>
    <property type="project" value="UniProtKB-UniRule"/>
</dbReference>
<reference evidence="13" key="1">
    <citation type="journal article" date="2004" name="Nature">
        <title>Genome duplication in the teleost fish Tetraodon nigroviridis reveals the early vertebrate proto-karyotype.</title>
        <authorList>
            <person name="Jaillon O."/>
            <person name="Aury J.-M."/>
            <person name="Brunet F."/>
            <person name="Petit J.-L."/>
            <person name="Stange-Thomann N."/>
            <person name="Mauceli E."/>
            <person name="Bouneau L."/>
            <person name="Fischer C."/>
            <person name="Ozouf-Costaz C."/>
            <person name="Bernot A."/>
            <person name="Nicaud S."/>
            <person name="Jaffe D."/>
            <person name="Fisher S."/>
            <person name="Lutfalla G."/>
            <person name="Dossat C."/>
            <person name="Segurens B."/>
            <person name="Dasilva C."/>
            <person name="Salanoubat M."/>
            <person name="Levy M."/>
            <person name="Boudet N."/>
            <person name="Castellano S."/>
            <person name="Anthouard V."/>
            <person name="Jubin C."/>
            <person name="Castelli V."/>
            <person name="Katinka M."/>
            <person name="Vacherie B."/>
            <person name="Biemont C."/>
            <person name="Skalli Z."/>
            <person name="Cattolico L."/>
            <person name="Poulain J."/>
            <person name="De Berardinis V."/>
            <person name="Cruaud C."/>
            <person name="Duprat S."/>
            <person name="Brottier P."/>
            <person name="Coutanceau J.-P."/>
            <person name="Gouzy J."/>
            <person name="Parra G."/>
            <person name="Lardier G."/>
            <person name="Chapple C."/>
            <person name="McKernan K.J."/>
            <person name="McEwan P."/>
            <person name="Bosak S."/>
            <person name="Kellis M."/>
            <person name="Volff J.-N."/>
            <person name="Guigo R."/>
            <person name="Zody M.C."/>
            <person name="Mesirov J."/>
            <person name="Lindblad-Toh K."/>
            <person name="Birren B."/>
            <person name="Nusbaum C."/>
            <person name="Kahn D."/>
            <person name="Robinson-Rechavi M."/>
            <person name="Laudet V."/>
            <person name="Schachter V."/>
            <person name="Quetier F."/>
            <person name="Saurin W."/>
            <person name="Scarpelli C."/>
            <person name="Wincker P."/>
            <person name="Lander E.S."/>
            <person name="Weissenbach J."/>
            <person name="Roest Crollius H."/>
        </authorList>
    </citation>
    <scope>NUCLEOTIDE SEQUENCE [LARGE SCALE GENOMIC DNA]</scope>
</reference>
<evidence type="ECO:0000256" key="2">
    <source>
        <dbReference type="ARBA" id="ARBA00008100"/>
    </source>
</evidence>
<dbReference type="PANTHER" id="PTHR11164">
    <property type="entry name" value="GLUTAMATE CYSTEINE LIGASE"/>
    <property type="match status" value="1"/>
</dbReference>
<evidence type="ECO:0000256" key="12">
    <source>
        <dbReference type="SAM" id="Phobius"/>
    </source>
</evidence>
<feature type="compositionally biased region" description="Basic residues" evidence="11">
    <location>
        <begin position="708"/>
        <end position="722"/>
    </location>
</feature>
<dbReference type="KEGG" id="tng:GSTEN00030675G001"/>
<keyword evidence="12" id="KW-1133">Transmembrane helix</keyword>
<comment type="caution">
    <text evidence="13">The sequence shown here is derived from an EMBL/GenBank/DDBJ whole genome shotgun (WGS) entry which is preliminary data.</text>
</comment>
<proteinExistence type="inferred from homology"/>
<evidence type="ECO:0000313" key="13">
    <source>
        <dbReference type="EMBL" id="CAG09413.1"/>
    </source>
</evidence>
<evidence type="ECO:0000256" key="8">
    <source>
        <dbReference type="ARBA" id="ARBA00030585"/>
    </source>
</evidence>
<gene>
    <name evidence="13" type="ORF">GSTENG00030675001</name>
</gene>
<dbReference type="InterPro" id="IPR004308">
    <property type="entry name" value="GCS"/>
</dbReference>
<dbReference type="OrthoDB" id="7939818at2759"/>
<dbReference type="GO" id="GO:0005524">
    <property type="term" value="F:ATP binding"/>
    <property type="evidence" value="ECO:0007669"/>
    <property type="project" value="UniProtKB-UniRule"/>
</dbReference>
<dbReference type="PANTHER" id="PTHR11164:SF0">
    <property type="entry name" value="GLUTAMATE--CYSTEINE LIGASE CATALYTIC SUBUNIT"/>
    <property type="match status" value="1"/>
</dbReference>
<dbReference type="AlphaFoldDB" id="Q4RQB9"/>
<comment type="similarity">
    <text evidence="2 10">Belongs to the glutamate--cysteine ligase type 3 family.</text>
</comment>
<evidence type="ECO:0000256" key="1">
    <source>
        <dbReference type="ARBA" id="ARBA00005006"/>
    </source>
</evidence>
<feature type="region of interest" description="Disordered" evidence="11">
    <location>
        <begin position="634"/>
        <end position="727"/>
    </location>
</feature>
<keyword evidence="5 10" id="KW-0317">Glutathione biosynthesis</keyword>
<evidence type="ECO:0000256" key="3">
    <source>
        <dbReference type="ARBA" id="ARBA00012220"/>
    </source>
</evidence>
<evidence type="ECO:0000256" key="7">
    <source>
        <dbReference type="ARBA" id="ARBA00022840"/>
    </source>
</evidence>
<dbReference type="FunFam" id="3.30.590.50:FF:000003">
    <property type="entry name" value="Glutamate--cysteine ligase catalytic subunit"/>
    <property type="match status" value="1"/>
</dbReference>
<comment type="pathway">
    <text evidence="1 10">Sulfur metabolism; glutathione biosynthesis; glutathione from L-cysteine and L-glutamate: step 1/2.</text>
</comment>
<feature type="compositionally biased region" description="Basic and acidic residues" evidence="11">
    <location>
        <begin position="654"/>
        <end position="680"/>
    </location>
</feature>
<keyword evidence="7 10" id="KW-0067">ATP-binding</keyword>
<evidence type="ECO:0000256" key="10">
    <source>
        <dbReference type="RuleBase" id="RU367135"/>
    </source>
</evidence>
<dbReference type="InterPro" id="IPR014746">
    <property type="entry name" value="Gln_synth/guanido_kin_cat_dom"/>
</dbReference>
<dbReference type="EC" id="6.3.2.2" evidence="3 10"/>
<evidence type="ECO:0000256" key="4">
    <source>
        <dbReference type="ARBA" id="ARBA00022598"/>
    </source>
</evidence>
<accession>Q4RQB9</accession>
<keyword evidence="6 10" id="KW-0547">Nucleotide-binding</keyword>
<evidence type="ECO:0000256" key="9">
    <source>
        <dbReference type="ARBA" id="ARBA00032122"/>
    </source>
</evidence>
<organism evidence="13">
    <name type="scientific">Tetraodon nigroviridis</name>
    <name type="common">Spotted green pufferfish</name>
    <name type="synonym">Chelonodon nigroviridis</name>
    <dbReference type="NCBI Taxonomy" id="99883"/>
    <lineage>
        <taxon>Eukaryota</taxon>
        <taxon>Metazoa</taxon>
        <taxon>Chordata</taxon>
        <taxon>Craniata</taxon>
        <taxon>Vertebrata</taxon>
        <taxon>Euteleostomi</taxon>
        <taxon>Actinopterygii</taxon>
        <taxon>Neopterygii</taxon>
        <taxon>Teleostei</taxon>
        <taxon>Neoteleostei</taxon>
        <taxon>Acanthomorphata</taxon>
        <taxon>Eupercaria</taxon>
        <taxon>Tetraodontiformes</taxon>
        <taxon>Tetradontoidea</taxon>
        <taxon>Tetraodontidae</taxon>
        <taxon>Tetraodon</taxon>
    </lineage>
</organism>
<dbReference type="Gene3D" id="3.30.590.50">
    <property type="match status" value="2"/>
</dbReference>
<comment type="catalytic activity">
    <reaction evidence="10">
        <text>L-cysteine + L-glutamate + ATP = gamma-L-glutamyl-L-cysteine + ADP + phosphate + H(+)</text>
        <dbReference type="Rhea" id="RHEA:13285"/>
        <dbReference type="ChEBI" id="CHEBI:15378"/>
        <dbReference type="ChEBI" id="CHEBI:29985"/>
        <dbReference type="ChEBI" id="CHEBI:30616"/>
        <dbReference type="ChEBI" id="CHEBI:35235"/>
        <dbReference type="ChEBI" id="CHEBI:43474"/>
        <dbReference type="ChEBI" id="CHEBI:58173"/>
        <dbReference type="ChEBI" id="CHEBI:456216"/>
        <dbReference type="EC" id="6.3.2.2"/>
    </reaction>
</comment>
<evidence type="ECO:0000256" key="11">
    <source>
        <dbReference type="SAM" id="MobiDB-lite"/>
    </source>
</evidence>
<dbReference type="EMBL" id="CAAE01015006">
    <property type="protein sequence ID" value="CAG09413.1"/>
    <property type="molecule type" value="Genomic_DNA"/>
</dbReference>
<dbReference type="Pfam" id="PF03074">
    <property type="entry name" value="GCS"/>
    <property type="match status" value="1"/>
</dbReference>
<protein>
    <recommendedName>
        <fullName evidence="3 10">Glutamate--cysteine ligase</fullName>
        <ecNumber evidence="3 10">6.3.2.2</ecNumber>
    </recommendedName>
    <alternativeName>
        <fullName evidence="9 10">Gamma-ECS</fullName>
    </alternativeName>
    <alternativeName>
        <fullName evidence="8 10">Gamma-glutamylcysteine synthetase</fullName>
    </alternativeName>
</protein>
<sequence>MGLLSLGSPLTWEETKKYADHIRKHGIIQFLNIYNKVKERQKDVLKWGDEVEYMLVEFDEEEEKVRLALNTGHLLETLQDQGERINPNHPTLWRPEYASYMIEGTPGQPYGGTMSEFNTVEGNMRKRRREASSVLHQNQTLCTITSFPRLGCPGFTKPEYRPSPVESTVAKSLFFPDEAINKHPRFSNLTRNTRQRRGEKVVINVPIFKDKRTPSPFVEEFPEDDGEAAKAALPDHIYMDAMGFGMGNCCLQVTFQACSIDEARYLYDQLATFCPIVMALSAASPFYRGFVSDIDCRWGVISASVDDRTEEERGLKVKPARLQRHSPIASFAAACVCVIVCVLCVCVCVCVRFPSQPLKNNKYRIFKSRYDSIDSYLSPCGEKYNDIDLTIDEDIYAQLLGAGIDKLLAQHIAHLFIRDPISAFEERLNLDDENDSDHFENLQSTNWQTMRFKPPPPNSDIGWRVEFRPMEVQLTDFENAAYVVFVVLLTRVILSYKLDFLIPLSKVDENMKVAQKRNAVQEGMFYFRKDIFKGEWRRRFGPRWAPAAPRDKPAFLLPPGCNPVLDAAASAQNGVESDGANEEYTLMSIDNIINGKVGALRCSQPVSTTAAQPGSVVAPVADCRLLPGGGVPRPYSHPQLLPGKHGSGRGHPLHHPELPEAHQKARLRRTDDHGQVDEGVRGQPSAVQRGQRHHGQDQLRPDGEVQPHRQRRRAVPRAHRKPGQQVQMNSALGLKRLKERKERKKTTKCVV</sequence>
<keyword evidence="4 10" id="KW-0436">Ligase</keyword>
<name>Q4RQB9_TETNG</name>